<dbReference type="Proteomes" id="UP000324897">
    <property type="component" value="Chromosome 1"/>
</dbReference>
<dbReference type="Pfam" id="PF12854">
    <property type="entry name" value="PPR_1"/>
    <property type="match status" value="1"/>
</dbReference>
<evidence type="ECO:0000256" key="2">
    <source>
        <dbReference type="ARBA" id="ARBA00022946"/>
    </source>
</evidence>
<keyword evidence="1" id="KW-0677">Repeat</keyword>
<feature type="repeat" description="PPR" evidence="3">
    <location>
        <begin position="118"/>
        <end position="152"/>
    </location>
</feature>
<dbReference type="Pfam" id="PF13041">
    <property type="entry name" value="PPR_2"/>
    <property type="match status" value="2"/>
</dbReference>
<keyword evidence="5" id="KW-1185">Reference proteome</keyword>
<dbReference type="InterPro" id="IPR011990">
    <property type="entry name" value="TPR-like_helical_dom_sf"/>
</dbReference>
<feature type="repeat" description="PPR" evidence="3">
    <location>
        <begin position="86"/>
        <end position="116"/>
    </location>
</feature>
<name>A0A5J9V3W2_9POAL</name>
<dbReference type="EMBL" id="RWGY01000011">
    <property type="protein sequence ID" value="TVU30087.1"/>
    <property type="molecule type" value="Genomic_DNA"/>
</dbReference>
<feature type="non-terminal residue" evidence="4">
    <location>
        <position position="1"/>
    </location>
</feature>
<protein>
    <recommendedName>
        <fullName evidence="6">Pentacotripeptide-repeat region of PRORP domain-containing protein</fullName>
    </recommendedName>
</protein>
<accession>A0A5J9V3W2</accession>
<organism evidence="4 5">
    <name type="scientific">Eragrostis curvula</name>
    <name type="common">weeping love grass</name>
    <dbReference type="NCBI Taxonomy" id="38414"/>
    <lineage>
        <taxon>Eukaryota</taxon>
        <taxon>Viridiplantae</taxon>
        <taxon>Streptophyta</taxon>
        <taxon>Embryophyta</taxon>
        <taxon>Tracheophyta</taxon>
        <taxon>Spermatophyta</taxon>
        <taxon>Magnoliopsida</taxon>
        <taxon>Liliopsida</taxon>
        <taxon>Poales</taxon>
        <taxon>Poaceae</taxon>
        <taxon>PACMAD clade</taxon>
        <taxon>Chloridoideae</taxon>
        <taxon>Eragrostideae</taxon>
        <taxon>Eragrostidinae</taxon>
        <taxon>Eragrostis</taxon>
    </lineage>
</organism>
<dbReference type="PANTHER" id="PTHR47932">
    <property type="entry name" value="ATPASE EXPRESSION PROTEIN 3"/>
    <property type="match status" value="1"/>
</dbReference>
<feature type="repeat" description="PPR" evidence="3">
    <location>
        <begin position="16"/>
        <end position="50"/>
    </location>
</feature>
<evidence type="ECO:0008006" key="6">
    <source>
        <dbReference type="Google" id="ProtNLM"/>
    </source>
</evidence>
<sequence>MDDALKIFKGMSCKPNIVTYNYMLKGLCRADKWEDTGELIVEMVREECLPNEVTFSILISSLCQKGLVDCAVEVFEKMPKYNCTPNIIIYNTLINGLSEQGRVDDALKVLNNMPCKADTICYSAALKGLCRAERWEDAGELVLEMIRKNCPPDEVTFSILISNLCHKGFIEYAAEVSRLMLKYESWR</sequence>
<evidence type="ECO:0000256" key="3">
    <source>
        <dbReference type="PROSITE-ProRule" id="PRU00708"/>
    </source>
</evidence>
<dbReference type="PANTHER" id="PTHR47932:SF45">
    <property type="entry name" value="OS02G0565400 PROTEIN"/>
    <property type="match status" value="1"/>
</dbReference>
<feature type="repeat" description="PPR" evidence="3">
    <location>
        <begin position="51"/>
        <end position="85"/>
    </location>
</feature>
<evidence type="ECO:0000256" key="1">
    <source>
        <dbReference type="ARBA" id="ARBA00022737"/>
    </source>
</evidence>
<dbReference type="OrthoDB" id="185373at2759"/>
<dbReference type="GO" id="GO:0003729">
    <property type="term" value="F:mRNA binding"/>
    <property type="evidence" value="ECO:0007669"/>
    <property type="project" value="TreeGrafter"/>
</dbReference>
<dbReference type="NCBIfam" id="TIGR00756">
    <property type="entry name" value="PPR"/>
    <property type="match status" value="4"/>
</dbReference>
<gene>
    <name evidence="4" type="ORF">EJB05_21693</name>
</gene>
<comment type="caution">
    <text evidence="4">The sequence shown here is derived from an EMBL/GenBank/DDBJ whole genome shotgun (WGS) entry which is preliminary data.</text>
</comment>
<evidence type="ECO:0000313" key="5">
    <source>
        <dbReference type="Proteomes" id="UP000324897"/>
    </source>
</evidence>
<dbReference type="InterPro" id="IPR002885">
    <property type="entry name" value="PPR_rpt"/>
</dbReference>
<dbReference type="AlphaFoldDB" id="A0A5J9V3W2"/>
<reference evidence="4 5" key="1">
    <citation type="journal article" date="2019" name="Sci. Rep.">
        <title>A high-quality genome of Eragrostis curvula grass provides insights into Poaceae evolution and supports new strategies to enhance forage quality.</title>
        <authorList>
            <person name="Carballo J."/>
            <person name="Santos B.A.C.M."/>
            <person name="Zappacosta D."/>
            <person name="Garbus I."/>
            <person name="Selva J.P."/>
            <person name="Gallo C.A."/>
            <person name="Diaz A."/>
            <person name="Albertini E."/>
            <person name="Caccamo M."/>
            <person name="Echenique V."/>
        </authorList>
    </citation>
    <scope>NUCLEOTIDE SEQUENCE [LARGE SCALE GENOMIC DNA]</scope>
    <source>
        <strain evidence="5">cv. Victoria</strain>
        <tissue evidence="4">Leaf</tissue>
    </source>
</reference>
<dbReference type="Gene3D" id="1.25.40.10">
    <property type="entry name" value="Tetratricopeptide repeat domain"/>
    <property type="match status" value="2"/>
</dbReference>
<dbReference type="PROSITE" id="PS51375">
    <property type="entry name" value="PPR"/>
    <property type="match status" value="4"/>
</dbReference>
<dbReference type="Gramene" id="TVU30087">
    <property type="protein sequence ID" value="TVU30087"/>
    <property type="gene ID" value="EJB05_21693"/>
</dbReference>
<evidence type="ECO:0000313" key="4">
    <source>
        <dbReference type="EMBL" id="TVU30087.1"/>
    </source>
</evidence>
<proteinExistence type="predicted"/>
<keyword evidence="2" id="KW-0809">Transit peptide</keyword>